<organism evidence="1 2">
    <name type="scientific">Prevotella amnii DNF00058</name>
    <dbReference type="NCBI Taxonomy" id="1401066"/>
    <lineage>
        <taxon>Bacteria</taxon>
        <taxon>Pseudomonadati</taxon>
        <taxon>Bacteroidota</taxon>
        <taxon>Bacteroidia</taxon>
        <taxon>Bacteroidales</taxon>
        <taxon>Prevotellaceae</taxon>
        <taxon>Prevotella</taxon>
    </lineage>
</organism>
<dbReference type="OrthoDB" id="975269at2"/>
<dbReference type="AlphaFoldDB" id="A0A096C7E7"/>
<evidence type="ECO:0008006" key="3">
    <source>
        <dbReference type="Google" id="ProtNLM"/>
    </source>
</evidence>
<comment type="caution">
    <text evidence="1">The sequence shown here is derived from an EMBL/GenBank/DDBJ whole genome shotgun (WGS) entry which is preliminary data.</text>
</comment>
<accession>A0A096C7E7</accession>
<evidence type="ECO:0000313" key="2">
    <source>
        <dbReference type="Proteomes" id="UP000029614"/>
    </source>
</evidence>
<reference evidence="1 2" key="1">
    <citation type="submission" date="2014-07" db="EMBL/GenBank/DDBJ databases">
        <authorList>
            <person name="McCorrison J."/>
            <person name="Sanka R."/>
            <person name="Torralba M."/>
            <person name="Gillis M."/>
            <person name="Haft D.H."/>
            <person name="Methe B."/>
            <person name="Sutton G."/>
            <person name="Nelson K.E."/>
        </authorList>
    </citation>
    <scope>NUCLEOTIDE SEQUENCE [LARGE SCALE GENOMIC DNA]</scope>
    <source>
        <strain evidence="1 2">DNF00058</strain>
    </source>
</reference>
<sequence length="378" mass="43607">MLLIFAQSSFAIKIDKGVSADLYKDTVKWMRVDTTSIWYQRQINKARKVVCGFNKIDTTYIEPQRYNFTVMLQNTNTYEHYRISSSSNQSISLSPSASIKVGPYFGWRWMFLGYTIDVRHFSLFSSSKVQKQEYDLSLYSSMIGIDLYYRNTGSNFKIRHLNLGEYINTDVLHGVDFGGLSSSIYGINLYYIFNYHYFSYPAAFSQSTVQRRSAGSPLIGLGYTIHKLSVSWNELNTLIHNYLQYNYPTAKLDSTIMFKQLKYKDISISGGYAYNWVFKKNWLLAVSLSLALGYKASSGELKKEYSIGNFNLENINIDGIGRFGLVYNNSKWYAGMSAIFHTYNYRKENFSTNNSFGNVNIYVGINFGRRKVLKSKDK</sequence>
<gene>
    <name evidence="1" type="ORF">HMPREF9302_09550</name>
</gene>
<dbReference type="EMBL" id="JRNU01000067">
    <property type="protein sequence ID" value="KGF50827.1"/>
    <property type="molecule type" value="Genomic_DNA"/>
</dbReference>
<dbReference type="Proteomes" id="UP000029614">
    <property type="component" value="Unassembled WGS sequence"/>
</dbReference>
<dbReference type="InterPro" id="IPR025535">
    <property type="entry name" value="DUF4421"/>
</dbReference>
<keyword evidence="2" id="KW-1185">Reference proteome</keyword>
<dbReference type="Pfam" id="PF14391">
    <property type="entry name" value="DUF4421"/>
    <property type="match status" value="1"/>
</dbReference>
<dbReference type="RefSeq" id="WP_036856824.1">
    <property type="nucleotide sequence ID" value="NZ_JRNU01000067.1"/>
</dbReference>
<proteinExistence type="predicted"/>
<protein>
    <recommendedName>
        <fullName evidence="3">DUF4421 domain-containing protein</fullName>
    </recommendedName>
</protein>
<evidence type="ECO:0000313" key="1">
    <source>
        <dbReference type="EMBL" id="KGF50827.1"/>
    </source>
</evidence>
<name>A0A096C7E7_9BACT</name>